<gene>
    <name evidence="2" type="ORF">DFW101_1941</name>
</gene>
<protein>
    <recommendedName>
        <fullName evidence="1">Anti-bacteriophage protein A/HamA C-terminal domain-containing protein</fullName>
    </recommendedName>
</protein>
<accession>G7Q520</accession>
<feature type="domain" description="Anti-bacteriophage protein A/HamA C-terminal" evidence="1">
    <location>
        <begin position="22"/>
        <end position="260"/>
    </location>
</feature>
<sequence length="269" mass="30441">MFGFNHFISLSRVALKSTTSTVRDVFISDVKRVHKQHQVEKYIADRTPLFYRDFEKIVQAMNPFFVTTLVDTLQKLPTSESFQESHFGEIVSAIFAEEIVGLKIIYNKLSLLTSENANAYKMDLVLYDPSQDPIDIIFGEVKSSPKVVLDSIPANHHKSCYPDMFRSLNNYTDRDLNFDLGAAKDRIEASEDKDRLKAVLMPYSGMEIKYVGFAVVDHSSKSDDEIKMLGSRSCNKNLVSIDVVCVENYPEVAANVFKKLEAIKSACLL</sequence>
<dbReference type="Proteomes" id="UP000004662">
    <property type="component" value="Chromosome"/>
</dbReference>
<dbReference type="AlphaFoldDB" id="G7Q520"/>
<proteinExistence type="predicted"/>
<name>G7Q520_9BACT</name>
<dbReference type="HOGENOM" id="CLU_1033385_0_0_7"/>
<evidence type="ECO:0000259" key="1">
    <source>
        <dbReference type="Pfam" id="PF08878"/>
    </source>
</evidence>
<evidence type="ECO:0000313" key="2">
    <source>
        <dbReference type="EMBL" id="EHJ47947.1"/>
    </source>
</evidence>
<reference evidence="3" key="1">
    <citation type="journal article" date="2015" name="Genome Announc.">
        <title>High-Quality Draft Genome Sequence of Desulfovibrio carbinoliphilus FW-101-2B, an Organic Acid-Oxidizing Sulfate-Reducing Bacterium Isolated from Uranium(VI)-Contaminated Groundwater.</title>
        <authorList>
            <person name="Ramsay B.D."/>
            <person name="Hwang C."/>
            <person name="Woo H.L."/>
            <person name="Carroll S.L."/>
            <person name="Lucas S."/>
            <person name="Han J."/>
            <person name="Lapidus A.L."/>
            <person name="Cheng J.F."/>
            <person name="Goodwin L.A."/>
            <person name="Pitluck S."/>
            <person name="Peters L."/>
            <person name="Chertkov O."/>
            <person name="Held B."/>
            <person name="Detter J.C."/>
            <person name="Han C.S."/>
            <person name="Tapia R."/>
            <person name="Land M.L."/>
            <person name="Hauser L.J."/>
            <person name="Kyrpides N.C."/>
            <person name="Ivanova N.N."/>
            <person name="Mikhailova N."/>
            <person name="Pagani I."/>
            <person name="Woyke T."/>
            <person name="Arkin A.P."/>
            <person name="Dehal P."/>
            <person name="Chivian D."/>
            <person name="Criddle C.S."/>
            <person name="Wu W."/>
            <person name="Chakraborty R."/>
            <person name="Hazen T.C."/>
            <person name="Fields M.W."/>
        </authorList>
    </citation>
    <scope>NUCLEOTIDE SEQUENCE [LARGE SCALE GENOMIC DNA]</scope>
    <source>
        <strain evidence="3">FW-101-2B</strain>
    </source>
</reference>
<dbReference type="RefSeq" id="WP_009181334.1">
    <property type="nucleotide sequence ID" value="NZ_CM001368.1"/>
</dbReference>
<dbReference type="Pfam" id="PF08878">
    <property type="entry name" value="HamA"/>
    <property type="match status" value="1"/>
</dbReference>
<dbReference type="OrthoDB" id="9834465at2"/>
<dbReference type="EMBL" id="CM001368">
    <property type="protein sequence ID" value="EHJ47947.1"/>
    <property type="molecule type" value="Genomic_DNA"/>
</dbReference>
<organism evidence="2 3">
    <name type="scientific">Solidesulfovibrio carbinoliphilus subsp. oakridgensis</name>
    <dbReference type="NCBI Taxonomy" id="694327"/>
    <lineage>
        <taxon>Bacteria</taxon>
        <taxon>Pseudomonadati</taxon>
        <taxon>Thermodesulfobacteriota</taxon>
        <taxon>Desulfovibrionia</taxon>
        <taxon>Desulfovibrionales</taxon>
        <taxon>Desulfovibrionaceae</taxon>
        <taxon>Solidesulfovibrio</taxon>
    </lineage>
</organism>
<evidence type="ECO:0000313" key="3">
    <source>
        <dbReference type="Proteomes" id="UP000004662"/>
    </source>
</evidence>
<keyword evidence="3" id="KW-1185">Reference proteome</keyword>
<dbReference type="STRING" id="694327.DFW101_1941"/>
<dbReference type="InterPro" id="IPR014976">
    <property type="entry name" value="AbpA_HamA_C"/>
</dbReference>